<proteinExistence type="inferred from homology"/>
<name>A1HNE8_9FIRM</name>
<protein>
    <submittedName>
        <fullName evidence="2">Arsenate reductase and related</fullName>
    </submittedName>
</protein>
<organism evidence="2 3">
    <name type="scientific">Thermosinus carboxydivorans Nor1</name>
    <dbReference type="NCBI Taxonomy" id="401526"/>
    <lineage>
        <taxon>Bacteria</taxon>
        <taxon>Bacillati</taxon>
        <taxon>Bacillota</taxon>
        <taxon>Negativicutes</taxon>
        <taxon>Selenomonadales</taxon>
        <taxon>Sporomusaceae</taxon>
        <taxon>Thermosinus</taxon>
    </lineage>
</organism>
<dbReference type="OrthoDB" id="9794155at2"/>
<comment type="similarity">
    <text evidence="1">Belongs to the ArsC family.</text>
</comment>
<dbReference type="EMBL" id="AAWL01000003">
    <property type="protein sequence ID" value="EAX48307.1"/>
    <property type="molecule type" value="Genomic_DNA"/>
</dbReference>
<dbReference type="AlphaFoldDB" id="A1HNE8"/>
<reference evidence="2 3" key="2">
    <citation type="submission" date="2007-01" db="EMBL/GenBank/DDBJ databases">
        <title>Sequencing of the draft genome and assembly of Thermosinus carboxydivorans Nor1.</title>
        <authorList>
            <consortium name="US DOE Joint Genome Institute (JGI-PGF)"/>
            <person name="Copeland A."/>
            <person name="Lucas S."/>
            <person name="Lapidus A."/>
            <person name="Barry K."/>
            <person name="Glavina del Rio T."/>
            <person name="Dalin E."/>
            <person name="Tice H."/>
            <person name="Bruce D."/>
            <person name="Pitluck S."/>
            <person name="Richardson P."/>
        </authorList>
    </citation>
    <scope>NUCLEOTIDE SEQUENCE [LARGE SCALE GENOMIC DNA]</scope>
    <source>
        <strain evidence="2 3">Nor1</strain>
    </source>
</reference>
<evidence type="ECO:0000313" key="3">
    <source>
        <dbReference type="Proteomes" id="UP000005139"/>
    </source>
</evidence>
<keyword evidence="3" id="KW-1185">Reference proteome</keyword>
<dbReference type="InterPro" id="IPR006660">
    <property type="entry name" value="Arsenate_reductase-like"/>
</dbReference>
<dbReference type="eggNOG" id="COG1393">
    <property type="taxonomic scope" value="Bacteria"/>
</dbReference>
<reference evidence="2 3" key="1">
    <citation type="submission" date="2007-01" db="EMBL/GenBank/DDBJ databases">
        <title>Annotation of the draft genome assembly of Thermosinus carboxydivorans Nor1.</title>
        <authorList>
            <consortium name="US DOE Joint Genome Institute (JGI-ORNL)"/>
            <person name="Larimer F."/>
            <person name="Land M."/>
            <person name="Hauser L."/>
        </authorList>
    </citation>
    <scope>NUCLEOTIDE SEQUENCE [LARGE SCALE GENOMIC DNA]</scope>
    <source>
        <strain evidence="2 3">Nor1</strain>
    </source>
</reference>
<dbReference type="PROSITE" id="PS51353">
    <property type="entry name" value="ARSC"/>
    <property type="match status" value="1"/>
</dbReference>
<gene>
    <name evidence="2" type="ORF">TcarDRAFT_2257</name>
</gene>
<evidence type="ECO:0000313" key="2">
    <source>
        <dbReference type="EMBL" id="EAX48307.1"/>
    </source>
</evidence>
<sequence length="95" mass="10675">MEFVFRNIAKEPPTEKELRQLAECGGVALAQLVNTNSQTYKRIKPDLGRMSEEEIIGLEQANPTMMVRPIVTDGQTVVLGFKENEYQMLVTSSQS</sequence>
<accession>A1HNE8</accession>
<dbReference type="InterPro" id="IPR036249">
    <property type="entry name" value="Thioredoxin-like_sf"/>
</dbReference>
<dbReference type="PANTHER" id="PTHR30041:SF8">
    <property type="entry name" value="PROTEIN YFFB"/>
    <property type="match status" value="1"/>
</dbReference>
<dbReference type="Proteomes" id="UP000005139">
    <property type="component" value="Unassembled WGS sequence"/>
</dbReference>
<comment type="caution">
    <text evidence="2">The sequence shown here is derived from an EMBL/GenBank/DDBJ whole genome shotgun (WGS) entry which is preliminary data.</text>
</comment>
<evidence type="ECO:0000256" key="1">
    <source>
        <dbReference type="PROSITE-ProRule" id="PRU01282"/>
    </source>
</evidence>
<dbReference type="Gene3D" id="3.40.30.10">
    <property type="entry name" value="Glutaredoxin"/>
    <property type="match status" value="1"/>
</dbReference>
<dbReference type="PANTHER" id="PTHR30041">
    <property type="entry name" value="ARSENATE REDUCTASE"/>
    <property type="match status" value="1"/>
</dbReference>
<dbReference type="SUPFAM" id="SSF52833">
    <property type="entry name" value="Thioredoxin-like"/>
    <property type="match status" value="1"/>
</dbReference>
<dbReference type="Pfam" id="PF03960">
    <property type="entry name" value="ArsC"/>
    <property type="match status" value="1"/>
</dbReference>